<dbReference type="PANTHER" id="PTHR43507:SF21">
    <property type="entry name" value="NAD(P)H-QUINONE OXIDOREDUCTASE CHAIN 4, CHLOROPLASTIC"/>
    <property type="match status" value="1"/>
</dbReference>
<keyword evidence="7" id="KW-0812">Transmembrane</keyword>
<organism evidence="9 10">
    <name type="scientific">Solanum commersonii</name>
    <name type="common">Commerson's wild potato</name>
    <name type="synonym">Commerson's nightshade</name>
    <dbReference type="NCBI Taxonomy" id="4109"/>
    <lineage>
        <taxon>Eukaryota</taxon>
        <taxon>Viridiplantae</taxon>
        <taxon>Streptophyta</taxon>
        <taxon>Embryophyta</taxon>
        <taxon>Tracheophyta</taxon>
        <taxon>Spermatophyta</taxon>
        <taxon>Magnoliopsida</taxon>
        <taxon>eudicotyledons</taxon>
        <taxon>Gunneridae</taxon>
        <taxon>Pentapetalae</taxon>
        <taxon>asterids</taxon>
        <taxon>lamiids</taxon>
        <taxon>Solanales</taxon>
        <taxon>Solanaceae</taxon>
        <taxon>Solanoideae</taxon>
        <taxon>Solaneae</taxon>
        <taxon>Solanum</taxon>
    </lineage>
</organism>
<comment type="caution">
    <text evidence="9">The sequence shown here is derived from an EMBL/GenBank/DDBJ whole genome shotgun (WGS) entry which is preliminary data.</text>
</comment>
<dbReference type="GO" id="GO:0008137">
    <property type="term" value="F:NADH dehydrogenase (ubiquinone) activity"/>
    <property type="evidence" value="ECO:0007669"/>
    <property type="project" value="InterPro"/>
</dbReference>
<keyword evidence="10" id="KW-1185">Reference proteome</keyword>
<feature type="transmembrane region" description="Helical" evidence="7">
    <location>
        <begin position="94"/>
        <end position="115"/>
    </location>
</feature>
<gene>
    <name evidence="9" type="ORF">H5410_003303</name>
</gene>
<dbReference type="GO" id="GO:0009535">
    <property type="term" value="C:chloroplast thylakoid membrane"/>
    <property type="evidence" value="ECO:0007669"/>
    <property type="project" value="UniProtKB-SubCell"/>
</dbReference>
<dbReference type="GO" id="GO:0015990">
    <property type="term" value="P:electron transport coupled proton transport"/>
    <property type="evidence" value="ECO:0007669"/>
    <property type="project" value="TreeGrafter"/>
</dbReference>
<dbReference type="Proteomes" id="UP000824120">
    <property type="component" value="Chromosome 1"/>
</dbReference>
<comment type="subcellular location">
    <subcellularLocation>
        <location evidence="1">Plastid</location>
        <location evidence="1">Chloroplast thylakoid membrane</location>
    </subcellularLocation>
</comment>
<evidence type="ECO:0000256" key="7">
    <source>
        <dbReference type="SAM" id="Phobius"/>
    </source>
</evidence>
<keyword evidence="4" id="KW-0520">NAD</keyword>
<evidence type="ECO:0000256" key="6">
    <source>
        <dbReference type="ARBA" id="ARBA00048026"/>
    </source>
</evidence>
<dbReference type="AlphaFoldDB" id="A0A9J6B4Q6"/>
<evidence type="ECO:0000256" key="1">
    <source>
        <dbReference type="ARBA" id="ARBA00004334"/>
    </source>
</evidence>
<name>A0A9J6B4Q6_SOLCO</name>
<dbReference type="InterPro" id="IPR001750">
    <property type="entry name" value="ND/Mrp_TM"/>
</dbReference>
<dbReference type="GO" id="GO:0003954">
    <property type="term" value="F:NADH dehydrogenase activity"/>
    <property type="evidence" value="ECO:0007669"/>
    <property type="project" value="TreeGrafter"/>
</dbReference>
<dbReference type="GO" id="GO:0042773">
    <property type="term" value="P:ATP synthesis coupled electron transport"/>
    <property type="evidence" value="ECO:0007669"/>
    <property type="project" value="InterPro"/>
</dbReference>
<dbReference type="EMBL" id="JACXVP010000001">
    <property type="protein sequence ID" value="KAG5631586.1"/>
    <property type="molecule type" value="Genomic_DNA"/>
</dbReference>
<comment type="catalytic activity">
    <reaction evidence="6">
        <text>a plastoquinone + NADH + (n+1) H(+)(in) = a plastoquinol + NAD(+) + n H(+)(out)</text>
        <dbReference type="Rhea" id="RHEA:42608"/>
        <dbReference type="Rhea" id="RHEA-COMP:9561"/>
        <dbReference type="Rhea" id="RHEA-COMP:9562"/>
        <dbReference type="ChEBI" id="CHEBI:15378"/>
        <dbReference type="ChEBI" id="CHEBI:17757"/>
        <dbReference type="ChEBI" id="CHEBI:57540"/>
        <dbReference type="ChEBI" id="CHEBI:57945"/>
        <dbReference type="ChEBI" id="CHEBI:62192"/>
    </reaction>
</comment>
<evidence type="ECO:0000259" key="8">
    <source>
        <dbReference type="Pfam" id="PF00361"/>
    </source>
</evidence>
<dbReference type="InterPro" id="IPR003918">
    <property type="entry name" value="NADH_UbQ_OxRdtase"/>
</dbReference>
<keyword evidence="2" id="KW-0934">Plastid</keyword>
<keyword evidence="7" id="KW-0472">Membrane</keyword>
<evidence type="ECO:0000256" key="3">
    <source>
        <dbReference type="ARBA" id="ARBA00022967"/>
    </source>
</evidence>
<evidence type="ECO:0000256" key="4">
    <source>
        <dbReference type="ARBA" id="ARBA00023027"/>
    </source>
</evidence>
<feature type="transmembrane region" description="Helical" evidence="7">
    <location>
        <begin position="44"/>
        <end position="65"/>
    </location>
</feature>
<dbReference type="OrthoDB" id="1706886at2759"/>
<evidence type="ECO:0000256" key="2">
    <source>
        <dbReference type="ARBA" id="ARBA00022640"/>
    </source>
</evidence>
<evidence type="ECO:0000313" key="9">
    <source>
        <dbReference type="EMBL" id="KAG5631586.1"/>
    </source>
</evidence>
<sequence>MVKLDHFVSGPFTFFHHVGVRINSCLSTSSHVGRNEMSVLSYKIYFVHGEGFYFLLMGVLGAALYGSNEPTLNFETSVNQSYLVTWLPDTHGEAHYSTCLLLAGILLKMGAYGLIRINMALLPHTHSIFSPWLMIIGTIQIIHAASTSLGQRN</sequence>
<keyword evidence="3" id="KW-1278">Translocase</keyword>
<dbReference type="GO" id="GO:0048039">
    <property type="term" value="F:ubiquinone binding"/>
    <property type="evidence" value="ECO:0007669"/>
    <property type="project" value="TreeGrafter"/>
</dbReference>
<comment type="catalytic activity">
    <reaction evidence="5">
        <text>a plastoquinone + NADPH + (n+1) H(+)(in) = a plastoquinol + NADP(+) + n H(+)(out)</text>
        <dbReference type="Rhea" id="RHEA:42612"/>
        <dbReference type="Rhea" id="RHEA-COMP:9561"/>
        <dbReference type="Rhea" id="RHEA-COMP:9562"/>
        <dbReference type="ChEBI" id="CHEBI:15378"/>
        <dbReference type="ChEBI" id="CHEBI:17757"/>
        <dbReference type="ChEBI" id="CHEBI:57783"/>
        <dbReference type="ChEBI" id="CHEBI:58349"/>
        <dbReference type="ChEBI" id="CHEBI:62192"/>
    </reaction>
</comment>
<protein>
    <recommendedName>
        <fullName evidence="8">NADH:quinone oxidoreductase/Mrp antiporter transmembrane domain-containing protein</fullName>
    </recommendedName>
</protein>
<keyword evidence="7" id="KW-1133">Transmembrane helix</keyword>
<evidence type="ECO:0000256" key="5">
    <source>
        <dbReference type="ARBA" id="ARBA00047726"/>
    </source>
</evidence>
<proteinExistence type="predicted"/>
<feature type="domain" description="NADH:quinone oxidoreductase/Mrp antiporter transmembrane" evidence="8">
    <location>
        <begin position="78"/>
        <end position="153"/>
    </location>
</feature>
<accession>A0A9J6B4Q6</accession>
<evidence type="ECO:0000313" key="10">
    <source>
        <dbReference type="Proteomes" id="UP000824120"/>
    </source>
</evidence>
<dbReference type="PANTHER" id="PTHR43507">
    <property type="entry name" value="NADH-UBIQUINONE OXIDOREDUCTASE CHAIN 4"/>
    <property type="match status" value="1"/>
</dbReference>
<dbReference type="Pfam" id="PF00361">
    <property type="entry name" value="Proton_antipo_M"/>
    <property type="match status" value="1"/>
</dbReference>
<feature type="transmembrane region" description="Helical" evidence="7">
    <location>
        <begin position="127"/>
        <end position="146"/>
    </location>
</feature>
<reference evidence="9 10" key="1">
    <citation type="submission" date="2020-09" db="EMBL/GenBank/DDBJ databases">
        <title>De no assembly of potato wild relative species, Solanum commersonii.</title>
        <authorList>
            <person name="Cho K."/>
        </authorList>
    </citation>
    <scope>NUCLEOTIDE SEQUENCE [LARGE SCALE GENOMIC DNA]</scope>
    <source>
        <strain evidence="9">LZ3.2</strain>
        <tissue evidence="9">Leaf</tissue>
    </source>
</reference>